<feature type="transmembrane region" description="Helical" evidence="8">
    <location>
        <begin position="179"/>
        <end position="198"/>
    </location>
</feature>
<dbReference type="OrthoDB" id="5393256at2759"/>
<keyword evidence="4 8" id="KW-0472">Membrane</keyword>
<dbReference type="GO" id="GO:0005886">
    <property type="term" value="C:plasma membrane"/>
    <property type="evidence" value="ECO:0007669"/>
    <property type="project" value="TreeGrafter"/>
</dbReference>
<reference evidence="10" key="1">
    <citation type="submission" date="2016-02" db="EMBL/GenBank/DDBJ databases">
        <title>Comparative genomics of biotechnologically important yeasts.</title>
        <authorList>
            <consortium name="DOE Joint Genome Institute"/>
            <person name="Riley R."/>
            <person name="Haridas S."/>
            <person name="Wolfe K.H."/>
            <person name="Lopes M.R."/>
            <person name="Hittinger C.T."/>
            <person name="Goker M."/>
            <person name="Salamov A."/>
            <person name="Wisecaver J."/>
            <person name="Long T.M."/>
            <person name="Aerts A.L."/>
            <person name="Barry K."/>
            <person name="Choi C."/>
            <person name="Clum A."/>
            <person name="Coughlan A.Y."/>
            <person name="Deshpande S."/>
            <person name="Douglass A.P."/>
            <person name="Hanson S.J."/>
            <person name="Klenk H.-P."/>
            <person name="Labutti K."/>
            <person name="Lapidus A."/>
            <person name="Lindquist E."/>
            <person name="Lipzen A."/>
            <person name="Meier-Kolthoff J.P."/>
            <person name="Ohm R.A."/>
            <person name="Otillar R.P."/>
            <person name="Pangilinan J."/>
            <person name="Peng Y."/>
            <person name="Rokas A."/>
            <person name="Rosa C.A."/>
            <person name="Scheuner C."/>
            <person name="Sibirny A.A."/>
            <person name="Slot J.C."/>
            <person name="Stielow J.B."/>
            <person name="Sun H."/>
            <person name="Kurtzman C.P."/>
            <person name="Blackwell M."/>
            <person name="Jeffries T.W."/>
            <person name="Grigoriev I.V."/>
        </authorList>
    </citation>
    <scope>NUCLEOTIDE SEQUENCE [LARGE SCALE GENOMIC DNA]</scope>
    <source>
        <strain evidence="10">NRRL Y-17796</strain>
    </source>
</reference>
<keyword evidence="3 8" id="KW-1133">Transmembrane helix</keyword>
<feature type="compositionally biased region" description="Low complexity" evidence="7">
    <location>
        <begin position="400"/>
        <end position="417"/>
    </location>
</feature>
<dbReference type="Proteomes" id="UP000095023">
    <property type="component" value="Unassembled WGS sequence"/>
</dbReference>
<evidence type="ECO:0000256" key="4">
    <source>
        <dbReference type="ARBA" id="ARBA00023136"/>
    </source>
</evidence>
<evidence type="ECO:0000256" key="3">
    <source>
        <dbReference type="ARBA" id="ARBA00022989"/>
    </source>
</evidence>
<feature type="transmembrane region" description="Helical" evidence="8">
    <location>
        <begin position="276"/>
        <end position="300"/>
    </location>
</feature>
<keyword evidence="10" id="KW-1185">Reference proteome</keyword>
<evidence type="ECO:0000256" key="2">
    <source>
        <dbReference type="ARBA" id="ARBA00022692"/>
    </source>
</evidence>
<accession>A0A1E4TGR4</accession>
<dbReference type="AlphaFoldDB" id="A0A1E4TGR4"/>
<comment type="subcellular location">
    <subcellularLocation>
        <location evidence="1">Membrane</location>
        <topology evidence="1">Multi-pass membrane protein</topology>
    </subcellularLocation>
</comment>
<evidence type="ECO:0000256" key="7">
    <source>
        <dbReference type="SAM" id="MobiDB-lite"/>
    </source>
</evidence>
<evidence type="ECO:0000256" key="8">
    <source>
        <dbReference type="SAM" id="Phobius"/>
    </source>
</evidence>
<dbReference type="PANTHER" id="PTHR35779">
    <property type="entry name" value="PH-RESPONSE REGULATOR PROTEIN PALH/RIM21"/>
    <property type="match status" value="1"/>
</dbReference>
<protein>
    <recommendedName>
        <fullName evidence="6">pH-response regulator protein palH/RIM21</fullName>
    </recommendedName>
</protein>
<sequence>MVRRLRDPPSQSAVQSFCAGMALPPGIIELPSTTITIGPSGTLVAECTSTSSAGFRDIAEEINSDPFYASAIPVAYALSGMTVLAWILFLLLLVTPRRRPWLQQFVSLFTAVSLSVAVAMSSSILEAQYAKGYLRVSELNDVIGDGTTISILRIVSSALIFFAQVQTLLRLFPRYRERMLIKWIGLFLIIIATTFNTLDAFLVDDSDVSFVDALPALAYLFQITISVMYAVCVFYYAFSKRRFLIYNLSILLLSMLALIAVLIPVVFFTVDLVRNYIYIWGDYVRWVGAVAATVIVWEMCDRIEKLEKKRQDDGVLGRPMYDDDDKHYDLRPKRSNSVNPDGIDSNWHMTFPMQDLDNLSLKGKVKQFGTFIMTGRRTGSPIHRQEIVRSPTLSRSEANSAPVASSAQQHSSQVEHSFSARGSPVTIDGHLSRHSESPDIEQGQPTTTRRQTIWRNIVHRYKKDDSNAADGEAMKHHVYPIKYGSNNKEGQTLTRAGMPERAASADDISRRRSPPTVQAPERAVTRGTSAVRTRPVVDDALYSHDNANPESAAPGYNDLGSSTTAGGFQPLPGFHPDDYHDDKR</sequence>
<feature type="region of interest" description="Disordered" evidence="7">
    <location>
        <begin position="498"/>
        <end position="584"/>
    </location>
</feature>
<feature type="transmembrane region" description="Helical" evidence="8">
    <location>
        <begin position="250"/>
        <end position="270"/>
    </location>
</feature>
<feature type="compositionally biased region" description="Basic and acidic residues" evidence="7">
    <location>
        <begin position="575"/>
        <end position="584"/>
    </location>
</feature>
<feature type="region of interest" description="Disordered" evidence="7">
    <location>
        <begin position="391"/>
        <end position="450"/>
    </location>
</feature>
<feature type="transmembrane region" description="Helical" evidence="8">
    <location>
        <begin position="218"/>
        <end position="238"/>
    </location>
</feature>
<feature type="transmembrane region" description="Helical" evidence="8">
    <location>
        <begin position="150"/>
        <end position="172"/>
    </location>
</feature>
<feature type="transmembrane region" description="Helical" evidence="8">
    <location>
        <begin position="106"/>
        <end position="130"/>
    </location>
</feature>
<feature type="transmembrane region" description="Helical" evidence="8">
    <location>
        <begin position="74"/>
        <end position="94"/>
    </location>
</feature>
<comment type="similarity">
    <text evidence="5">Belongs to the palH/RIM21 family.</text>
</comment>
<keyword evidence="2 8" id="KW-0812">Transmembrane</keyword>
<gene>
    <name evidence="9" type="ORF">CANCADRAFT_2663</name>
</gene>
<dbReference type="Pfam" id="PF08733">
    <property type="entry name" value="PalH"/>
    <property type="match status" value="1"/>
</dbReference>
<evidence type="ECO:0000313" key="10">
    <source>
        <dbReference type="Proteomes" id="UP000095023"/>
    </source>
</evidence>
<dbReference type="EMBL" id="KV453842">
    <property type="protein sequence ID" value="ODV90946.1"/>
    <property type="molecule type" value="Genomic_DNA"/>
</dbReference>
<proteinExistence type="inferred from homology"/>
<dbReference type="PANTHER" id="PTHR35779:SF1">
    <property type="entry name" value="PH-RESPONSE REGULATOR PROTEIN PALH_RIM21"/>
    <property type="match status" value="1"/>
</dbReference>
<name>A0A1E4TGR4_9ASCO</name>
<dbReference type="InterPro" id="IPR014844">
    <property type="entry name" value="PalH"/>
</dbReference>
<evidence type="ECO:0000256" key="6">
    <source>
        <dbReference type="ARBA" id="ARBA00040155"/>
    </source>
</evidence>
<dbReference type="GO" id="GO:0071467">
    <property type="term" value="P:cellular response to pH"/>
    <property type="evidence" value="ECO:0007669"/>
    <property type="project" value="TreeGrafter"/>
</dbReference>
<evidence type="ECO:0000256" key="1">
    <source>
        <dbReference type="ARBA" id="ARBA00004141"/>
    </source>
</evidence>
<evidence type="ECO:0000313" key="9">
    <source>
        <dbReference type="EMBL" id="ODV90946.1"/>
    </source>
</evidence>
<evidence type="ECO:0000256" key="5">
    <source>
        <dbReference type="ARBA" id="ARBA00038109"/>
    </source>
</evidence>
<organism evidence="9 10">
    <name type="scientific">Tortispora caseinolytica NRRL Y-17796</name>
    <dbReference type="NCBI Taxonomy" id="767744"/>
    <lineage>
        <taxon>Eukaryota</taxon>
        <taxon>Fungi</taxon>
        <taxon>Dikarya</taxon>
        <taxon>Ascomycota</taxon>
        <taxon>Saccharomycotina</taxon>
        <taxon>Trigonopsidomycetes</taxon>
        <taxon>Trigonopsidales</taxon>
        <taxon>Trigonopsidaceae</taxon>
        <taxon>Tortispora</taxon>
    </lineage>
</organism>